<organism evidence="4 5">
    <name type="scientific">Candidatus Nesciobacter abundans</name>
    <dbReference type="NCBI Taxonomy" id="2601668"/>
    <lineage>
        <taxon>Bacteria</taxon>
        <taxon>Pseudomonadati</taxon>
        <taxon>Pseudomonadota</taxon>
        <taxon>Alphaproteobacteria</taxon>
        <taxon>Holosporales</taxon>
        <taxon>Holosporaceae</taxon>
        <taxon>Candidatus Nesciobacter</taxon>
    </lineage>
</organism>
<dbReference type="SUPFAM" id="SSF54211">
    <property type="entry name" value="Ribosomal protein S5 domain 2-like"/>
    <property type="match status" value="2"/>
</dbReference>
<dbReference type="GO" id="GO:0003723">
    <property type="term" value="F:RNA binding"/>
    <property type="evidence" value="ECO:0007669"/>
    <property type="project" value="UniProtKB-KW"/>
</dbReference>
<feature type="compositionally biased region" description="Basic and acidic residues" evidence="2">
    <location>
        <begin position="613"/>
        <end position="627"/>
    </location>
</feature>
<dbReference type="InterPro" id="IPR027408">
    <property type="entry name" value="PNPase/RNase_PH_dom_sf"/>
</dbReference>
<evidence type="ECO:0000313" key="4">
    <source>
        <dbReference type="EMBL" id="QEK38865.1"/>
    </source>
</evidence>
<gene>
    <name evidence="4" type="ORF">FZC36_00205</name>
</gene>
<keyword evidence="5" id="KW-1185">Reference proteome</keyword>
<dbReference type="Pfam" id="PF01138">
    <property type="entry name" value="RNase_PH"/>
    <property type="match status" value="2"/>
</dbReference>
<dbReference type="GO" id="GO:0000175">
    <property type="term" value="F:3'-5'-RNA exonuclease activity"/>
    <property type="evidence" value="ECO:0007669"/>
    <property type="project" value="TreeGrafter"/>
</dbReference>
<feature type="compositionally biased region" description="Basic residues" evidence="2">
    <location>
        <begin position="628"/>
        <end position="638"/>
    </location>
</feature>
<feature type="domain" description="Exoribonuclease phosphorolytic" evidence="3">
    <location>
        <begin position="308"/>
        <end position="434"/>
    </location>
</feature>
<name>A0A5C0UFJ5_9PROT</name>
<proteinExistence type="predicted"/>
<dbReference type="InterPro" id="IPR020568">
    <property type="entry name" value="Ribosomal_Su5_D2-typ_SF"/>
</dbReference>
<dbReference type="GO" id="GO:0006402">
    <property type="term" value="P:mRNA catabolic process"/>
    <property type="evidence" value="ECO:0007669"/>
    <property type="project" value="InterPro"/>
</dbReference>
<dbReference type="GO" id="GO:0004654">
    <property type="term" value="F:polyribonucleotide nucleotidyltransferase activity"/>
    <property type="evidence" value="ECO:0007669"/>
    <property type="project" value="InterPro"/>
</dbReference>
<sequence length="802" mass="90096">MHFQTENLNQKPKTNKIITFRNEEENQKITLDFSTFDSRSDSSVLVKKGNTAILCKVCIGSWDEAFSSVPLQINYQERSYSANRIPGGFIKKEPRKESDMLISRSIDRSIRPCIAPSFKYEIQIFCTVMSHDKNNSNEELATIGASAALYESGVPFEPISACKITFKDGVWKKSANNEKNGLLFCSNVNGLTMVDYYGEPASRKQILKGIIEFSGKNNEVLEAIYSVKRKAAQVAPMSESRDSVVDHKKILSLLQNDQDLSGEKLKFLSNWNNKSIGSDEWNKSVKQIIRKYIIWSKKRLDGRSFLESRKMNVMTNVIPVDKNALYSKGKTKVFSKITFGNPEDNQMVESLEGNYRDRFMVQYIFEPHACGSVKRNLSVTRREIGHGNLVKRSLKPLISDKRVMRVVCDVISSDGSSSMGSLCSAYLAMTDAGVNITNPVAGISIGMVSDGFESYILSDITELEDFAGDMDLKVSGTVNGFTSIQLDIKPSSISVSNLNSGLIAGQEEIIQIIKNLYPQNESSKNVKTDHEIDNRQVSSKNFNSKSNEHKNPKDDESEPNTKRPESENLRRSKKSYSKEDSEKSSAQPQSDNNNKSEYVKKDRKSDNISLTESGKHKNPKDDAEDFRNKKKDNNKKRSSVVEDLDQKKSVNPKDSQSNKKADGKNPNFVESHLIKLSSELKSNVLQKLNAVITDNFSGSVGFTLNKEQNEIKIHGINKQLLSDAVDRMITIIHSKPRSKTKLKYVLFVSETETSISAKAIDGTLIEIEKNEDFRNSNISLSENYSFIVKVGRFGKLFFFGAI</sequence>
<feature type="compositionally biased region" description="Basic and acidic residues" evidence="2">
    <location>
        <begin position="597"/>
        <end position="606"/>
    </location>
</feature>
<dbReference type="Proteomes" id="UP000324924">
    <property type="component" value="Chromosome"/>
</dbReference>
<evidence type="ECO:0000256" key="1">
    <source>
        <dbReference type="ARBA" id="ARBA00022884"/>
    </source>
</evidence>
<dbReference type="PANTHER" id="PTHR11252">
    <property type="entry name" value="POLYRIBONUCLEOTIDE NUCLEOTIDYLTRANSFERASE"/>
    <property type="match status" value="1"/>
</dbReference>
<dbReference type="InterPro" id="IPR012162">
    <property type="entry name" value="PNPase"/>
</dbReference>
<dbReference type="EMBL" id="CP043314">
    <property type="protein sequence ID" value="QEK38865.1"/>
    <property type="molecule type" value="Genomic_DNA"/>
</dbReference>
<dbReference type="OrthoDB" id="9804305at2"/>
<reference evidence="4 5" key="1">
    <citation type="submission" date="2019-08" db="EMBL/GenBank/DDBJ databases">
        <title>Highly reduced genomes of protist endosymbionts show evolutionary convergence.</title>
        <authorList>
            <person name="George E."/>
            <person name="Husnik F."/>
            <person name="Tashyreva D."/>
            <person name="Prokopchuk G."/>
            <person name="Horak A."/>
            <person name="Kwong W.K."/>
            <person name="Lukes J."/>
            <person name="Keeling P.J."/>
        </authorList>
    </citation>
    <scope>NUCLEOTIDE SEQUENCE [LARGE SCALE GENOMIC DNA]</scope>
    <source>
        <strain evidence="4">1604HC</strain>
    </source>
</reference>
<dbReference type="PANTHER" id="PTHR11252:SF0">
    <property type="entry name" value="POLYRIBONUCLEOTIDE NUCLEOTIDYLTRANSFERASE 1, MITOCHONDRIAL"/>
    <property type="match status" value="1"/>
</dbReference>
<keyword evidence="1" id="KW-0694">RNA-binding</keyword>
<feature type="compositionally biased region" description="Basic and acidic residues" evidence="2">
    <location>
        <begin position="546"/>
        <end position="583"/>
    </location>
</feature>
<feature type="region of interest" description="Disordered" evidence="2">
    <location>
        <begin position="521"/>
        <end position="666"/>
    </location>
</feature>
<dbReference type="InterPro" id="IPR036345">
    <property type="entry name" value="ExoRNase_PH_dom2_sf"/>
</dbReference>
<dbReference type="Gene3D" id="3.30.230.70">
    <property type="entry name" value="GHMP Kinase, N-terminal domain"/>
    <property type="match status" value="2"/>
</dbReference>
<dbReference type="GO" id="GO:0005829">
    <property type="term" value="C:cytosol"/>
    <property type="evidence" value="ECO:0007669"/>
    <property type="project" value="TreeGrafter"/>
</dbReference>
<evidence type="ECO:0000259" key="3">
    <source>
        <dbReference type="Pfam" id="PF01138"/>
    </source>
</evidence>
<dbReference type="KEGG" id="nabu:FZC36_00205"/>
<dbReference type="RefSeq" id="WP_148971988.1">
    <property type="nucleotide sequence ID" value="NZ_CP043314.1"/>
</dbReference>
<dbReference type="InterPro" id="IPR001247">
    <property type="entry name" value="ExoRNase_PH_dom1"/>
</dbReference>
<evidence type="ECO:0000256" key="2">
    <source>
        <dbReference type="SAM" id="MobiDB-lite"/>
    </source>
</evidence>
<evidence type="ECO:0000313" key="5">
    <source>
        <dbReference type="Proteomes" id="UP000324924"/>
    </source>
</evidence>
<feature type="compositionally biased region" description="Basic and acidic residues" evidence="2">
    <location>
        <begin position="524"/>
        <end position="534"/>
    </location>
</feature>
<dbReference type="SUPFAM" id="SSF55666">
    <property type="entry name" value="Ribonuclease PH domain 2-like"/>
    <property type="match status" value="1"/>
</dbReference>
<protein>
    <recommendedName>
        <fullName evidence="3">Exoribonuclease phosphorolytic domain-containing protein</fullName>
    </recommendedName>
</protein>
<feature type="compositionally biased region" description="Polar residues" evidence="2">
    <location>
        <begin position="586"/>
        <end position="596"/>
    </location>
</feature>
<dbReference type="AlphaFoldDB" id="A0A5C0UFJ5"/>
<feature type="domain" description="Exoribonuclease phosphorolytic" evidence="3">
    <location>
        <begin position="28"/>
        <end position="155"/>
    </location>
</feature>
<feature type="compositionally biased region" description="Polar residues" evidence="2">
    <location>
        <begin position="535"/>
        <end position="545"/>
    </location>
</feature>
<accession>A0A5C0UFJ5</accession>